<comment type="caution">
    <text evidence="2">The sequence shown here is derived from an EMBL/GenBank/DDBJ whole genome shotgun (WGS) entry which is preliminary data.</text>
</comment>
<dbReference type="PROSITE" id="PS50943">
    <property type="entry name" value="HTH_CROC1"/>
    <property type="match status" value="1"/>
</dbReference>
<dbReference type="InterPro" id="IPR010982">
    <property type="entry name" value="Lambda_DNA-bd_dom_sf"/>
</dbReference>
<evidence type="ECO:0000259" key="1">
    <source>
        <dbReference type="PROSITE" id="PS50943"/>
    </source>
</evidence>
<organism evidence="2 3">
    <name type="scientific">Nocardiopsis lambiniae</name>
    <dbReference type="NCBI Taxonomy" id="3075539"/>
    <lineage>
        <taxon>Bacteria</taxon>
        <taxon>Bacillati</taxon>
        <taxon>Actinomycetota</taxon>
        <taxon>Actinomycetes</taxon>
        <taxon>Streptosporangiales</taxon>
        <taxon>Nocardiopsidaceae</taxon>
        <taxon>Nocardiopsis</taxon>
    </lineage>
</organism>
<reference evidence="3" key="1">
    <citation type="submission" date="2023-07" db="EMBL/GenBank/DDBJ databases">
        <title>30 novel species of actinomycetes from the DSMZ collection.</title>
        <authorList>
            <person name="Nouioui I."/>
        </authorList>
    </citation>
    <scope>NUCLEOTIDE SEQUENCE [LARGE SCALE GENOMIC DNA]</scope>
    <source>
        <strain evidence="3">DSM 44743</strain>
    </source>
</reference>
<dbReference type="InterPro" id="IPR043917">
    <property type="entry name" value="DUF5753"/>
</dbReference>
<proteinExistence type="predicted"/>
<evidence type="ECO:0000313" key="3">
    <source>
        <dbReference type="Proteomes" id="UP001183390"/>
    </source>
</evidence>
<dbReference type="SMART" id="SM00530">
    <property type="entry name" value="HTH_XRE"/>
    <property type="match status" value="1"/>
</dbReference>
<dbReference type="Gene3D" id="1.10.260.40">
    <property type="entry name" value="lambda repressor-like DNA-binding domains"/>
    <property type="match status" value="1"/>
</dbReference>
<dbReference type="InterPro" id="IPR001387">
    <property type="entry name" value="Cro/C1-type_HTH"/>
</dbReference>
<keyword evidence="3" id="KW-1185">Reference proteome</keyword>
<name>A0ABU2M2V4_9ACTN</name>
<dbReference type="EMBL" id="JAVREP010000001">
    <property type="protein sequence ID" value="MDT0326969.1"/>
    <property type="molecule type" value="Genomic_DNA"/>
</dbReference>
<dbReference type="RefSeq" id="WP_311509756.1">
    <property type="nucleotide sequence ID" value="NZ_JAVREP010000001.1"/>
</dbReference>
<dbReference type="Proteomes" id="UP001183390">
    <property type="component" value="Unassembled WGS sequence"/>
</dbReference>
<dbReference type="Pfam" id="PF13560">
    <property type="entry name" value="HTH_31"/>
    <property type="match status" value="1"/>
</dbReference>
<feature type="domain" description="HTH cro/C1-type" evidence="1">
    <location>
        <begin position="20"/>
        <end position="58"/>
    </location>
</feature>
<dbReference type="SUPFAM" id="SSF47413">
    <property type="entry name" value="lambda repressor-like DNA-binding domains"/>
    <property type="match status" value="1"/>
</dbReference>
<gene>
    <name evidence="2" type="ORF">RM479_00925</name>
</gene>
<sequence>MTGKPKIVDEVAQEEFARELIRLRTEADLSQRELGRLTGTSGQQVGAIERLQRRPSKEFTVAADKALGANGRLRNLWPQGRAAPSRWLQKYVDIEAKALVIQQFQAQVVPALVQSEPYARATLEAAYPPSPPEKLHDLLQSRLQRQKLLDRSTPPLVQYVIDEATLHRTIGGLDVMREQFQRIVDVVTSKPFVTVQVLPYGRGAHCALEGSFTLLGMTPSEYLVYSEGAGRGTLYTEPDLVAANTLRFGALRSLALTPAESVQMIQSLAERGAA</sequence>
<evidence type="ECO:0000313" key="2">
    <source>
        <dbReference type="EMBL" id="MDT0326969.1"/>
    </source>
</evidence>
<dbReference type="CDD" id="cd00093">
    <property type="entry name" value="HTH_XRE"/>
    <property type="match status" value="1"/>
</dbReference>
<accession>A0ABU2M2V4</accession>
<protein>
    <submittedName>
        <fullName evidence="2">Helix-turn-helix transcriptional regulator</fullName>
    </submittedName>
</protein>
<dbReference type="Pfam" id="PF19054">
    <property type="entry name" value="DUF5753"/>
    <property type="match status" value="1"/>
</dbReference>